<dbReference type="eggNOG" id="arCOG08094">
    <property type="taxonomic scope" value="Archaea"/>
</dbReference>
<gene>
    <name evidence="1" type="ordered locus">Mboo_0871</name>
</gene>
<sequence>MSIVWDRHFSNGIRELGYDIMTERLIVVVPGGERRYYAPVSYAQYAAISGAMFPERIYRETIEGKIPRIEVAGYE</sequence>
<protein>
    <recommendedName>
        <fullName evidence="3">KTSC domain-containing protein</fullName>
    </recommendedName>
</protein>
<accession>A7I6M8</accession>
<reference evidence="2" key="1">
    <citation type="journal article" date="2015" name="Microbiology">
        <title>Genome of Methanoregula boonei 6A8 reveals adaptations to oligotrophic peatland environments.</title>
        <authorList>
            <person name="Braeuer S."/>
            <person name="Cadillo-Quiroz H."/>
            <person name="Kyrpides N."/>
            <person name="Woyke T."/>
            <person name="Goodwin L."/>
            <person name="Detter C."/>
            <person name="Podell S."/>
            <person name="Yavitt J.B."/>
            <person name="Zinder S.H."/>
        </authorList>
    </citation>
    <scope>NUCLEOTIDE SEQUENCE [LARGE SCALE GENOMIC DNA]</scope>
    <source>
        <strain evidence="2">DSM 21154 / JCM 14090 / 6A8</strain>
    </source>
</reference>
<dbReference type="GeneID" id="5410584"/>
<dbReference type="KEGG" id="mbn:Mboo_0871"/>
<keyword evidence="2" id="KW-1185">Reference proteome</keyword>
<evidence type="ECO:0000313" key="1">
    <source>
        <dbReference type="EMBL" id="ABS55389.1"/>
    </source>
</evidence>
<dbReference type="Proteomes" id="UP000002408">
    <property type="component" value="Chromosome"/>
</dbReference>
<proteinExistence type="predicted"/>
<evidence type="ECO:0000313" key="2">
    <source>
        <dbReference type="Proteomes" id="UP000002408"/>
    </source>
</evidence>
<dbReference type="AlphaFoldDB" id="A7I6M8"/>
<dbReference type="RefSeq" id="WP_012106413.1">
    <property type="nucleotide sequence ID" value="NC_009712.1"/>
</dbReference>
<dbReference type="EMBL" id="CP000780">
    <property type="protein sequence ID" value="ABS55389.1"/>
    <property type="molecule type" value="Genomic_DNA"/>
</dbReference>
<dbReference type="HOGENOM" id="CLU_2662295_0_0_2"/>
<dbReference type="OrthoDB" id="376896at2157"/>
<name>A7I6M8_METB6</name>
<evidence type="ECO:0008006" key="3">
    <source>
        <dbReference type="Google" id="ProtNLM"/>
    </source>
</evidence>
<organism evidence="1 2">
    <name type="scientific">Methanoregula boonei (strain DSM 21154 / JCM 14090 / 6A8)</name>
    <dbReference type="NCBI Taxonomy" id="456442"/>
    <lineage>
        <taxon>Archaea</taxon>
        <taxon>Methanobacteriati</taxon>
        <taxon>Methanobacteriota</taxon>
        <taxon>Stenosarchaea group</taxon>
        <taxon>Methanomicrobia</taxon>
        <taxon>Methanomicrobiales</taxon>
        <taxon>Methanoregulaceae</taxon>
        <taxon>Methanoregula</taxon>
    </lineage>
</organism>